<evidence type="ECO:0000256" key="9">
    <source>
        <dbReference type="ARBA" id="ARBA00023264"/>
    </source>
</evidence>
<keyword evidence="4" id="KW-0521">NADP</keyword>
<evidence type="ECO:0000256" key="8">
    <source>
        <dbReference type="ARBA" id="ARBA00023209"/>
    </source>
</evidence>
<dbReference type="PIRSF" id="PIRSF000112">
    <property type="entry name" value="Glycerol_dehydrogenase"/>
    <property type="match status" value="1"/>
</dbReference>
<keyword evidence="2" id="KW-0444">Lipid biosynthesis</keyword>
<dbReference type="Proteomes" id="UP000664256">
    <property type="component" value="Unassembled WGS sequence"/>
</dbReference>
<dbReference type="InterPro" id="IPR032837">
    <property type="entry name" value="G1PDH"/>
</dbReference>
<organism evidence="10 11">
    <name type="scientific">Candidatus Enterococcus myersii</name>
    <dbReference type="NCBI Taxonomy" id="2815322"/>
    <lineage>
        <taxon>Bacteria</taxon>
        <taxon>Bacillati</taxon>
        <taxon>Bacillota</taxon>
        <taxon>Bacilli</taxon>
        <taxon>Lactobacillales</taxon>
        <taxon>Enterococcaceae</taxon>
        <taxon>Enterococcus</taxon>
    </lineage>
</organism>
<keyword evidence="8" id="KW-0594">Phospholipid biosynthesis</keyword>
<evidence type="ECO:0000313" key="11">
    <source>
        <dbReference type="Proteomes" id="UP000664256"/>
    </source>
</evidence>
<evidence type="ECO:0000256" key="4">
    <source>
        <dbReference type="ARBA" id="ARBA00022857"/>
    </source>
</evidence>
<comment type="caution">
    <text evidence="10">The sequence shown here is derived from an EMBL/GenBank/DDBJ whole genome shotgun (WGS) entry which is preliminary data.</text>
</comment>
<accession>A0ABS3H634</accession>
<evidence type="ECO:0000256" key="2">
    <source>
        <dbReference type="ARBA" id="ARBA00022516"/>
    </source>
</evidence>
<keyword evidence="7" id="KW-0443">Lipid metabolism</keyword>
<keyword evidence="3" id="KW-0479">Metal-binding</keyword>
<dbReference type="PANTHER" id="PTHR43616">
    <property type="entry name" value="GLYCEROL DEHYDROGENASE"/>
    <property type="match status" value="1"/>
</dbReference>
<dbReference type="EMBL" id="JAFLVT010000005">
    <property type="protein sequence ID" value="MBO0448517.1"/>
    <property type="molecule type" value="Genomic_DNA"/>
</dbReference>
<evidence type="ECO:0000256" key="6">
    <source>
        <dbReference type="ARBA" id="ARBA00023027"/>
    </source>
</evidence>
<dbReference type="RefSeq" id="WP_206902724.1">
    <property type="nucleotide sequence ID" value="NZ_JAFLVT010000005.1"/>
</dbReference>
<keyword evidence="11" id="KW-1185">Reference proteome</keyword>
<protein>
    <submittedName>
        <fullName evidence="10">Iron-containing alcohol dehydrogenase</fullName>
    </submittedName>
</protein>
<evidence type="ECO:0000256" key="7">
    <source>
        <dbReference type="ARBA" id="ARBA00023098"/>
    </source>
</evidence>
<dbReference type="Gene3D" id="3.40.50.1970">
    <property type="match status" value="1"/>
</dbReference>
<evidence type="ECO:0000256" key="1">
    <source>
        <dbReference type="ARBA" id="ARBA00022490"/>
    </source>
</evidence>
<keyword evidence="9" id="KW-1208">Phospholipid metabolism</keyword>
<evidence type="ECO:0000256" key="5">
    <source>
        <dbReference type="ARBA" id="ARBA00023002"/>
    </source>
</evidence>
<reference evidence="10 11" key="1">
    <citation type="submission" date="2021-03" db="EMBL/GenBank/DDBJ databases">
        <title>Enterococcal diversity collection.</title>
        <authorList>
            <person name="Gilmore M.S."/>
            <person name="Schwartzman J."/>
            <person name="Van Tyne D."/>
            <person name="Martin M."/>
            <person name="Earl A.M."/>
            <person name="Manson A.L."/>
            <person name="Straub T."/>
            <person name="Salamzade R."/>
            <person name="Saavedra J."/>
            <person name="Lebreton F."/>
            <person name="Prichula J."/>
            <person name="Schaufler K."/>
            <person name="Gaca A."/>
            <person name="Sgardioli B."/>
            <person name="Wagenaar J."/>
            <person name="Strong T."/>
        </authorList>
    </citation>
    <scope>NUCLEOTIDE SEQUENCE [LARGE SCALE GENOMIC DNA]</scope>
    <source>
        <strain evidence="10 11">MJM12</strain>
    </source>
</reference>
<proteinExistence type="predicted"/>
<name>A0ABS3H634_9ENTE</name>
<dbReference type="PANTHER" id="PTHR43616:SF5">
    <property type="entry name" value="GLYCEROL DEHYDROGENASE 1"/>
    <property type="match status" value="1"/>
</dbReference>
<sequence length="354" mass="38530">MRVFASPQVYIQGFAAFQTELLCLQRLGKKALIVTDAFVMQMVGEQLVENLNRVEIESAAVLVDDSSQATFFAKTKEMIQTANYQFIIALGGGKAMDLGKMVANNNHLPVAVLPTSAATDAATSRISVIYDEAGNFVRYNFYAKNPEIVLVDTKIIFAAPQEMLVAGFADGIATYIEARSVWEDQGVNIAGAKPTLAALSLAKTCHDVLIRDIKSALRAQKDGIINAAFENVVESNILLSGLGFENGGLSLAHSFHNVIMGDCQLSVRGSHGQIVAVGLLLQLLIEKRRTEYEDYRQLFTSLKLPTTLPELNLNLSQTMIRNLAKKILLTKQAGNHLGKQVDEAKISTALTELA</sequence>
<dbReference type="Gene3D" id="1.20.1090.10">
    <property type="entry name" value="Dehydroquinate synthase-like - alpha domain"/>
    <property type="match status" value="1"/>
</dbReference>
<evidence type="ECO:0000256" key="3">
    <source>
        <dbReference type="ARBA" id="ARBA00022723"/>
    </source>
</evidence>
<dbReference type="Pfam" id="PF13685">
    <property type="entry name" value="Fe-ADH_2"/>
    <property type="match status" value="1"/>
</dbReference>
<keyword evidence="1" id="KW-0963">Cytoplasm</keyword>
<dbReference type="InterPro" id="IPR016205">
    <property type="entry name" value="Glycerol_DH"/>
</dbReference>
<keyword evidence="5" id="KW-0560">Oxidoreductase</keyword>
<gene>
    <name evidence="10" type="ORF">JZO76_03115</name>
</gene>
<keyword evidence="6" id="KW-0520">NAD</keyword>
<evidence type="ECO:0000313" key="10">
    <source>
        <dbReference type="EMBL" id="MBO0448517.1"/>
    </source>
</evidence>
<dbReference type="SUPFAM" id="SSF56796">
    <property type="entry name" value="Dehydroquinate synthase-like"/>
    <property type="match status" value="1"/>
</dbReference>